<comment type="caution">
    <text evidence="6">The sequence shown here is derived from an EMBL/GenBank/DDBJ whole genome shotgun (WGS) entry which is preliminary data.</text>
</comment>
<dbReference type="InterPro" id="IPR051326">
    <property type="entry name" value="Kynurenine-oxoglutarate_AT"/>
</dbReference>
<dbReference type="RefSeq" id="WP_183627777.1">
    <property type="nucleotide sequence ID" value="NZ_JACIDX010000017.1"/>
</dbReference>
<dbReference type="InterPro" id="IPR015421">
    <property type="entry name" value="PyrdxlP-dep_Trfase_major"/>
</dbReference>
<dbReference type="AlphaFoldDB" id="A0A7W6CJB5"/>
<dbReference type="Pfam" id="PF00155">
    <property type="entry name" value="Aminotran_1_2"/>
    <property type="match status" value="1"/>
</dbReference>
<dbReference type="SUPFAM" id="SSF53383">
    <property type="entry name" value="PLP-dependent transferases"/>
    <property type="match status" value="1"/>
</dbReference>
<comment type="cofactor">
    <cofactor evidence="1">
        <name>pyridoxal 5'-phosphate</name>
        <dbReference type="ChEBI" id="CHEBI:597326"/>
    </cofactor>
</comment>
<dbReference type="GO" id="GO:0016212">
    <property type="term" value="F:kynurenine-oxoglutarate transaminase activity"/>
    <property type="evidence" value="ECO:0007669"/>
    <property type="project" value="TreeGrafter"/>
</dbReference>
<name>A0A7W6CJB5_9SPHN</name>
<keyword evidence="2 6" id="KW-0032">Aminotransferase</keyword>
<dbReference type="InterPro" id="IPR015422">
    <property type="entry name" value="PyrdxlP-dep_Trfase_small"/>
</dbReference>
<dbReference type="CDD" id="cd00609">
    <property type="entry name" value="AAT_like"/>
    <property type="match status" value="1"/>
</dbReference>
<keyword evidence="3 6" id="KW-0808">Transferase</keyword>
<evidence type="ECO:0000313" key="7">
    <source>
        <dbReference type="Proteomes" id="UP000548867"/>
    </source>
</evidence>
<reference evidence="6 7" key="1">
    <citation type="submission" date="2020-08" db="EMBL/GenBank/DDBJ databases">
        <title>Genomic Encyclopedia of Type Strains, Phase IV (KMG-IV): sequencing the most valuable type-strain genomes for metagenomic binning, comparative biology and taxonomic classification.</title>
        <authorList>
            <person name="Goeker M."/>
        </authorList>
    </citation>
    <scope>NUCLEOTIDE SEQUENCE [LARGE SCALE GENOMIC DNA]</scope>
    <source>
        <strain evidence="6 7">DSM 27057</strain>
    </source>
</reference>
<dbReference type="InterPro" id="IPR015424">
    <property type="entry name" value="PyrdxlP-dep_Trfase"/>
</dbReference>
<proteinExistence type="predicted"/>
<evidence type="ECO:0000256" key="3">
    <source>
        <dbReference type="ARBA" id="ARBA00022679"/>
    </source>
</evidence>
<gene>
    <name evidence="6" type="ORF">GGR38_003894</name>
</gene>
<evidence type="ECO:0000259" key="5">
    <source>
        <dbReference type="Pfam" id="PF00155"/>
    </source>
</evidence>
<dbReference type="PRINTS" id="PR00753">
    <property type="entry name" value="ACCSYNTHASE"/>
</dbReference>
<keyword evidence="7" id="KW-1185">Reference proteome</keyword>
<dbReference type="GO" id="GO:0030170">
    <property type="term" value="F:pyridoxal phosphate binding"/>
    <property type="evidence" value="ECO:0007669"/>
    <property type="project" value="InterPro"/>
</dbReference>
<dbReference type="Proteomes" id="UP000548867">
    <property type="component" value="Unassembled WGS sequence"/>
</dbReference>
<evidence type="ECO:0000256" key="4">
    <source>
        <dbReference type="ARBA" id="ARBA00022898"/>
    </source>
</evidence>
<dbReference type="PANTHER" id="PTHR43807:SF20">
    <property type="entry name" value="FI04487P"/>
    <property type="match status" value="1"/>
</dbReference>
<protein>
    <submittedName>
        <fullName evidence="6">Aspartate/methionine/tyrosine aminotransferase</fullName>
    </submittedName>
</protein>
<accession>A0A7W6CJB5</accession>
<feature type="domain" description="Aminotransferase class I/classII large" evidence="5">
    <location>
        <begin position="20"/>
        <end position="364"/>
    </location>
</feature>
<organism evidence="6 7">
    <name type="scientific">Novosphingobium sediminicola</name>
    <dbReference type="NCBI Taxonomy" id="563162"/>
    <lineage>
        <taxon>Bacteria</taxon>
        <taxon>Pseudomonadati</taxon>
        <taxon>Pseudomonadota</taxon>
        <taxon>Alphaproteobacteria</taxon>
        <taxon>Sphingomonadales</taxon>
        <taxon>Sphingomonadaceae</taxon>
        <taxon>Novosphingobium</taxon>
    </lineage>
</organism>
<evidence type="ECO:0000256" key="1">
    <source>
        <dbReference type="ARBA" id="ARBA00001933"/>
    </source>
</evidence>
<keyword evidence="4" id="KW-0663">Pyridoxal phosphate</keyword>
<dbReference type="GO" id="GO:0005737">
    <property type="term" value="C:cytoplasm"/>
    <property type="evidence" value="ECO:0007669"/>
    <property type="project" value="TreeGrafter"/>
</dbReference>
<dbReference type="Gene3D" id="3.40.640.10">
    <property type="entry name" value="Type I PLP-dependent aspartate aminotransferase-like (Major domain)"/>
    <property type="match status" value="1"/>
</dbReference>
<dbReference type="Gene3D" id="3.90.1150.10">
    <property type="entry name" value="Aspartate Aminotransferase, domain 1"/>
    <property type="match status" value="1"/>
</dbReference>
<evidence type="ECO:0000313" key="6">
    <source>
        <dbReference type="EMBL" id="MBB3956927.1"/>
    </source>
</evidence>
<dbReference type="InterPro" id="IPR004839">
    <property type="entry name" value="Aminotransferase_I/II_large"/>
</dbReference>
<sequence length="372" mass="39712">MSQTTIFEVMSGLCRELGAINLGQGFPDMEEPPEVIGAAQRALVERSNQYPPMRGLPELRGAVAGMYGVSAAEVIVTSGATEALASAILALVRPGDEVICVQPLYDAYLPLVARAGGVARLVNLRPPAWSLDLDELAEAITDKTRLIILNTPNNPTGTVLDRATLEGIGALAQRHGIYVLSDEVWEATVLDGSKPLSVLDIPSLRERSVKVGSAGKIFSLTGWKIGWAVAAPELAERVAASHQFITFTTPTPLQWAVAEGLALGEAWFAAHRARYVESKARLVSGLTQAGFCVLPCAGTWFVTVDLAASGLPAQDELLAQRLVREAGVGSIPVSAFYADRPERGYLRLCHAKRGETLDQAVERLAGFRAGFV</sequence>
<dbReference type="EMBL" id="JACIDX010000017">
    <property type="protein sequence ID" value="MBB3956927.1"/>
    <property type="molecule type" value="Genomic_DNA"/>
</dbReference>
<evidence type="ECO:0000256" key="2">
    <source>
        <dbReference type="ARBA" id="ARBA00022576"/>
    </source>
</evidence>
<dbReference type="PANTHER" id="PTHR43807">
    <property type="entry name" value="FI04487P"/>
    <property type="match status" value="1"/>
</dbReference>